<protein>
    <submittedName>
        <fullName evidence="1">Uncharacterized protein</fullName>
    </submittedName>
</protein>
<evidence type="ECO:0000313" key="2">
    <source>
        <dbReference type="Proteomes" id="UP000076503"/>
    </source>
</evidence>
<dbReference type="Proteomes" id="UP000076503">
    <property type="component" value="Unassembled WGS sequence"/>
</dbReference>
<evidence type="ECO:0000313" key="1">
    <source>
        <dbReference type="EMBL" id="KZN45574.1"/>
    </source>
</evidence>
<name>A0A167AMD2_9GAMM</name>
<organism evidence="1 2">
    <name type="scientific">Pseudoalteromonas luteoviolacea H33</name>
    <dbReference type="NCBI Taxonomy" id="1365251"/>
    <lineage>
        <taxon>Bacteria</taxon>
        <taxon>Pseudomonadati</taxon>
        <taxon>Pseudomonadota</taxon>
        <taxon>Gammaproteobacteria</taxon>
        <taxon>Alteromonadales</taxon>
        <taxon>Pseudoalteromonadaceae</taxon>
        <taxon>Pseudoalteromonas</taxon>
    </lineage>
</organism>
<accession>A0A167AMD2</accession>
<sequence>MKTNQLIKLALLPLGLMTSQHVYSHELGGNNSIGDTEIIKRLDLNIDCNEDPTALSQAVEKAYLAKSVQFTVSGVCNGPISIVQSHFEIQNDEGRTGSIRVRHNQEYTQKSAVLVEASDFVLKNINIDVPNHMSAVELKANSLVKFDHVTTNAKSAEDAAFLQFSVTDNSTAYFKNMSGNSIGVYGSSYVEFNKHTDQMRLEIYDTSAGQSTDSNHFKSVQVAGNGYFLADNKSNISQLMIWSKGAAEINNRSRAGEIMMGGQSHFAAYKESTVAGPYSLWGNVVFELEHSKAYNWKAVDKPLSIIIGNNANVNGKLYPGWSWTGQAK</sequence>
<comment type="caution">
    <text evidence="1">The sequence shown here is derived from an EMBL/GenBank/DDBJ whole genome shotgun (WGS) entry which is preliminary data.</text>
</comment>
<dbReference type="EMBL" id="AUXZ01000129">
    <property type="protein sequence ID" value="KZN45574.1"/>
    <property type="molecule type" value="Genomic_DNA"/>
</dbReference>
<dbReference type="PATRIC" id="fig|1365251.3.peg.4773"/>
<dbReference type="RefSeq" id="WP_063363917.1">
    <property type="nucleotide sequence ID" value="NZ_AUXZ01000129.1"/>
</dbReference>
<dbReference type="OrthoDB" id="6284560at2"/>
<proteinExistence type="predicted"/>
<dbReference type="AlphaFoldDB" id="A0A167AMD2"/>
<gene>
    <name evidence="1" type="ORF">N476_25455</name>
</gene>
<reference evidence="1 2" key="1">
    <citation type="submission" date="2013-07" db="EMBL/GenBank/DDBJ databases">
        <title>Comparative Genomic and Metabolomic Analysis of Twelve Strains of Pseudoalteromonas luteoviolacea.</title>
        <authorList>
            <person name="Vynne N.G."/>
            <person name="Mansson M."/>
            <person name="Gram L."/>
        </authorList>
    </citation>
    <scope>NUCLEOTIDE SEQUENCE [LARGE SCALE GENOMIC DNA]</scope>
    <source>
        <strain evidence="1 2">H33</strain>
    </source>
</reference>